<dbReference type="GO" id="GO:0005634">
    <property type="term" value="C:nucleus"/>
    <property type="evidence" value="ECO:0007669"/>
    <property type="project" value="UniProtKB-SubCell"/>
</dbReference>
<evidence type="ECO:0000256" key="6">
    <source>
        <dbReference type="ARBA" id="ARBA00023306"/>
    </source>
</evidence>
<evidence type="ECO:0000256" key="5">
    <source>
        <dbReference type="ARBA" id="ARBA00023242"/>
    </source>
</evidence>
<dbReference type="STRING" id="1036808.A0A0C3DXH8"/>
<feature type="domain" description="Cyclin-D1-binding protein 1-like C-terminal" evidence="8">
    <location>
        <begin position="206"/>
        <end position="308"/>
    </location>
</feature>
<protein>
    <submittedName>
        <fullName evidence="9">Uncharacterized protein</fullName>
    </submittedName>
</protein>
<dbReference type="Pfam" id="PF20936">
    <property type="entry name" value="GCIP_C"/>
    <property type="match status" value="1"/>
</dbReference>
<dbReference type="InterPro" id="IPR049317">
    <property type="entry name" value="GCIP-like_N"/>
</dbReference>
<name>A0A0C3DXH8_9AGAM</name>
<evidence type="ECO:0000256" key="4">
    <source>
        <dbReference type="ARBA" id="ARBA00022490"/>
    </source>
</evidence>
<dbReference type="InParanoid" id="A0A0C3DXH8"/>
<comment type="similarity">
    <text evidence="3">Belongs to the CCNDBP1 family.</text>
</comment>
<dbReference type="EMBL" id="KN822023">
    <property type="protein sequence ID" value="KIM65255.1"/>
    <property type="molecule type" value="Genomic_DNA"/>
</dbReference>
<organism evidence="9 10">
    <name type="scientific">Scleroderma citrinum Foug A</name>
    <dbReference type="NCBI Taxonomy" id="1036808"/>
    <lineage>
        <taxon>Eukaryota</taxon>
        <taxon>Fungi</taxon>
        <taxon>Dikarya</taxon>
        <taxon>Basidiomycota</taxon>
        <taxon>Agaricomycotina</taxon>
        <taxon>Agaricomycetes</taxon>
        <taxon>Agaricomycetidae</taxon>
        <taxon>Boletales</taxon>
        <taxon>Sclerodermatineae</taxon>
        <taxon>Sclerodermataceae</taxon>
        <taxon>Scleroderma</taxon>
    </lineage>
</organism>
<dbReference type="HOGENOM" id="CLU_059613_0_0_1"/>
<dbReference type="InterPro" id="IPR026907">
    <property type="entry name" value="GCIP-like"/>
</dbReference>
<dbReference type="Pfam" id="PF13324">
    <property type="entry name" value="GCIP_N"/>
    <property type="match status" value="1"/>
</dbReference>
<dbReference type="PANTHER" id="PTHR15492">
    <property type="entry name" value="CYCLIN D1-BINDING PROTEIN 1"/>
    <property type="match status" value="1"/>
</dbReference>
<evidence type="ECO:0000256" key="1">
    <source>
        <dbReference type="ARBA" id="ARBA00004123"/>
    </source>
</evidence>
<feature type="domain" description="Cyclin-D1-binding protein 1-like N-terminal" evidence="7">
    <location>
        <begin position="46"/>
        <end position="192"/>
    </location>
</feature>
<evidence type="ECO:0000256" key="3">
    <source>
        <dbReference type="ARBA" id="ARBA00008940"/>
    </source>
</evidence>
<dbReference type="PANTHER" id="PTHR15492:SF1">
    <property type="entry name" value="CYCLIN-D1-BINDING PROTEIN 1"/>
    <property type="match status" value="1"/>
</dbReference>
<dbReference type="InterPro" id="IPR049318">
    <property type="entry name" value="GCIP_C"/>
</dbReference>
<evidence type="ECO:0000313" key="9">
    <source>
        <dbReference type="EMBL" id="KIM65255.1"/>
    </source>
</evidence>
<evidence type="ECO:0000259" key="8">
    <source>
        <dbReference type="Pfam" id="PF20936"/>
    </source>
</evidence>
<evidence type="ECO:0000256" key="2">
    <source>
        <dbReference type="ARBA" id="ARBA00004496"/>
    </source>
</evidence>
<dbReference type="Proteomes" id="UP000053989">
    <property type="component" value="Unassembled WGS sequence"/>
</dbReference>
<evidence type="ECO:0000313" key="10">
    <source>
        <dbReference type="Proteomes" id="UP000053989"/>
    </source>
</evidence>
<dbReference type="Gene3D" id="1.20.1410.10">
    <property type="entry name" value="I/LWEQ domain"/>
    <property type="match status" value="1"/>
</dbReference>
<dbReference type="Gene3D" id="1.20.1420.10">
    <property type="entry name" value="Talin, central domain"/>
    <property type="match status" value="1"/>
</dbReference>
<gene>
    <name evidence="9" type="ORF">SCLCIDRAFT_536975</name>
</gene>
<keyword evidence="4" id="KW-0963">Cytoplasm</keyword>
<accession>A0A0C3DXH8</accession>
<keyword evidence="5" id="KW-0539">Nucleus</keyword>
<keyword evidence="6" id="KW-0131">Cell cycle</keyword>
<dbReference type="AlphaFoldDB" id="A0A0C3DXH8"/>
<dbReference type="OrthoDB" id="41588at2759"/>
<comment type="subcellular location">
    <subcellularLocation>
        <location evidence="2">Cytoplasm</location>
    </subcellularLocation>
    <subcellularLocation>
        <location evidence="1">Nucleus</location>
    </subcellularLocation>
</comment>
<sequence length="363" mass="38776">MSSDKQKAVVALKFVSQTCTAALSALDQQHEPDRDTLPELSVVLADLHSLFALIYNLTTKLSLALKPSSPTYSASLPVLEDLAKYTSGAVHCITLLHGGGATLVKGATDIVKGIIDALHALIQAFLDMASAPSGAASAEDYLVRTATLHDLITVAQGPKGIPKDNLSAVRKHWSSNKESLDDGLAEVAHMIEEAEQDGGGEQEDGLDDGWDELGLGGTNPMSKEELTRAKSVHQLLRLTTLLHKRILLDLLSSTPPESISNLAYDSLLVQSNSLLATSDELVATLYSPQEPASVYQEVVALMAVVTELHNQLQAFFPVADGSQDSSPAEKPASTKKKVGKKWFDTCFDQISKLSANITSTSCE</sequence>
<dbReference type="GO" id="GO:0005737">
    <property type="term" value="C:cytoplasm"/>
    <property type="evidence" value="ECO:0007669"/>
    <property type="project" value="UniProtKB-SubCell"/>
</dbReference>
<keyword evidence="10" id="KW-1185">Reference proteome</keyword>
<proteinExistence type="inferred from homology"/>
<reference evidence="9 10" key="1">
    <citation type="submission" date="2014-04" db="EMBL/GenBank/DDBJ databases">
        <authorList>
            <consortium name="DOE Joint Genome Institute"/>
            <person name="Kuo A."/>
            <person name="Kohler A."/>
            <person name="Nagy L.G."/>
            <person name="Floudas D."/>
            <person name="Copeland A."/>
            <person name="Barry K.W."/>
            <person name="Cichocki N."/>
            <person name="Veneault-Fourrey C."/>
            <person name="LaButti K."/>
            <person name="Lindquist E.A."/>
            <person name="Lipzen A."/>
            <person name="Lundell T."/>
            <person name="Morin E."/>
            <person name="Murat C."/>
            <person name="Sun H."/>
            <person name="Tunlid A."/>
            <person name="Henrissat B."/>
            <person name="Grigoriev I.V."/>
            <person name="Hibbett D.S."/>
            <person name="Martin F."/>
            <person name="Nordberg H.P."/>
            <person name="Cantor M.N."/>
            <person name="Hua S.X."/>
        </authorList>
    </citation>
    <scope>NUCLEOTIDE SEQUENCE [LARGE SCALE GENOMIC DNA]</scope>
    <source>
        <strain evidence="9 10">Foug A</strain>
    </source>
</reference>
<evidence type="ECO:0000259" key="7">
    <source>
        <dbReference type="Pfam" id="PF13324"/>
    </source>
</evidence>
<reference evidence="10" key="2">
    <citation type="submission" date="2015-01" db="EMBL/GenBank/DDBJ databases">
        <title>Evolutionary Origins and Diversification of the Mycorrhizal Mutualists.</title>
        <authorList>
            <consortium name="DOE Joint Genome Institute"/>
            <consortium name="Mycorrhizal Genomics Consortium"/>
            <person name="Kohler A."/>
            <person name="Kuo A."/>
            <person name="Nagy L.G."/>
            <person name="Floudas D."/>
            <person name="Copeland A."/>
            <person name="Barry K.W."/>
            <person name="Cichocki N."/>
            <person name="Veneault-Fourrey C."/>
            <person name="LaButti K."/>
            <person name="Lindquist E.A."/>
            <person name="Lipzen A."/>
            <person name="Lundell T."/>
            <person name="Morin E."/>
            <person name="Murat C."/>
            <person name="Riley R."/>
            <person name="Ohm R."/>
            <person name="Sun H."/>
            <person name="Tunlid A."/>
            <person name="Henrissat B."/>
            <person name="Grigoriev I.V."/>
            <person name="Hibbett D.S."/>
            <person name="Martin F."/>
        </authorList>
    </citation>
    <scope>NUCLEOTIDE SEQUENCE [LARGE SCALE GENOMIC DNA]</scope>
    <source>
        <strain evidence="10">Foug A</strain>
    </source>
</reference>